<proteinExistence type="predicted"/>
<evidence type="ECO:0000313" key="3">
    <source>
        <dbReference type="Proteomes" id="UP001308005"/>
    </source>
</evidence>
<feature type="region of interest" description="Disordered" evidence="1">
    <location>
        <begin position="87"/>
        <end position="140"/>
    </location>
</feature>
<feature type="compositionally biased region" description="Basic and acidic residues" evidence="1">
    <location>
        <begin position="214"/>
        <end position="230"/>
    </location>
</feature>
<organism evidence="2 3">
    <name type="scientific">Candidatus Thiothrix phosphatis</name>
    <dbReference type="NCBI Taxonomy" id="3112415"/>
    <lineage>
        <taxon>Bacteria</taxon>
        <taxon>Pseudomonadati</taxon>
        <taxon>Pseudomonadota</taxon>
        <taxon>Gammaproteobacteria</taxon>
        <taxon>Thiotrichales</taxon>
        <taxon>Thiotrichaceae</taxon>
        <taxon>Thiothrix</taxon>
    </lineage>
</organism>
<comment type="caution">
    <text evidence="2">The sequence shown here is derived from an EMBL/GenBank/DDBJ whole genome shotgun (WGS) entry which is preliminary data.</text>
</comment>
<dbReference type="RefSeq" id="WP_324693222.1">
    <property type="nucleotide sequence ID" value="NZ_JAYMYJ010000029.1"/>
</dbReference>
<keyword evidence="3" id="KW-1185">Reference proteome</keyword>
<feature type="compositionally biased region" description="Basic and acidic residues" evidence="1">
    <location>
        <begin position="91"/>
        <end position="123"/>
    </location>
</feature>
<feature type="region of interest" description="Disordered" evidence="1">
    <location>
        <begin position="214"/>
        <end position="235"/>
    </location>
</feature>
<evidence type="ECO:0000313" key="2">
    <source>
        <dbReference type="EMBL" id="MEB4589996.1"/>
    </source>
</evidence>
<dbReference type="EMBL" id="JAYMYJ010000029">
    <property type="protein sequence ID" value="MEB4589996.1"/>
    <property type="molecule type" value="Genomic_DNA"/>
</dbReference>
<protein>
    <recommendedName>
        <fullName evidence="4">Bacteriophage lambda Replication protein O N-terminal domain-containing protein</fullName>
    </recommendedName>
</protein>
<name>A0ABU6CT41_9GAMM</name>
<dbReference type="Proteomes" id="UP001308005">
    <property type="component" value="Unassembled WGS sequence"/>
</dbReference>
<evidence type="ECO:0008006" key="4">
    <source>
        <dbReference type="Google" id="ProtNLM"/>
    </source>
</evidence>
<evidence type="ECO:0000256" key="1">
    <source>
        <dbReference type="SAM" id="MobiDB-lite"/>
    </source>
</evidence>
<reference evidence="2 3" key="2">
    <citation type="submission" date="2024-01" db="EMBL/GenBank/DDBJ databases">
        <authorList>
            <person name="Xie X."/>
        </authorList>
    </citation>
    <scope>NUCLEOTIDE SEQUENCE [LARGE SCALE GENOMIC DNA]</scope>
    <source>
        <strain evidence="2">SCUT-1</strain>
    </source>
</reference>
<reference evidence="3" key="1">
    <citation type="submission" date="2023-07" db="EMBL/GenBank/DDBJ databases">
        <title>The carbon used by Thiothrix.</title>
        <authorList>
            <person name="Chen L."/>
        </authorList>
    </citation>
    <scope>NUCLEOTIDE SEQUENCE [LARGE SCALE GENOMIC DNA]</scope>
</reference>
<accession>A0ABU6CT41</accession>
<sequence>MIHRSKRQHGYTVIDNQVFRDNSLSWQAMGLLCYVLSKPDNWRIHAKQLMNVTKGTAKHTKRDGVYAILTELKDAGFVSMRHTGNDGYEWSVHDTPEEKQMPDTDKPDTDKPDTDKPDTDKPDGIINTERQTSTDLKQPLTGSKVAAPENHAQIEQHEAMAKPQSAPSKLGAPGSVLVDGEQVEAEWIPASDGWTLQEISSDGYPGMAELEADEHRHQPGWQEPRKHENQHNQQNASELRINDLNSQELPLYGSMADSAVTAKIDGKTRPLRKDGKPVSDVTWLFMAYNAAYQDKYGIQAPSSAKANRQLQQVIARIGLESALAVAAIYPYHTGAYYNRTGHGIASMLQDCEKLRMEALTGRRVTGISAQQDEATGHNLDVMRRVLERIDLQAEKAA</sequence>
<gene>
    <name evidence="2" type="ORF">VSS37_03300</name>
</gene>